<dbReference type="KEGG" id="sre:PTSG_09112"/>
<protein>
    <recommendedName>
        <fullName evidence="6">Intimal thickness related receptor IRP domain-containing protein</fullName>
    </recommendedName>
</protein>
<proteinExistence type="predicted"/>
<dbReference type="AlphaFoldDB" id="F2UMR7"/>
<feature type="compositionally biased region" description="Acidic residues" evidence="1">
    <location>
        <begin position="322"/>
        <end position="361"/>
    </location>
</feature>
<organism evidence="5">
    <name type="scientific">Salpingoeca rosetta (strain ATCC 50818 / BSB-021)</name>
    <dbReference type="NCBI Taxonomy" id="946362"/>
    <lineage>
        <taxon>Eukaryota</taxon>
        <taxon>Choanoflagellata</taxon>
        <taxon>Craspedida</taxon>
        <taxon>Salpingoecidae</taxon>
        <taxon>Salpingoeca</taxon>
    </lineage>
</organism>
<reference evidence="4" key="1">
    <citation type="submission" date="2009-08" db="EMBL/GenBank/DDBJ databases">
        <title>Annotation of Salpingoeca rosetta.</title>
        <authorList>
            <consortium name="The Broad Institute Genome Sequencing Platform"/>
            <person name="Russ C."/>
            <person name="Cuomo C."/>
            <person name="Burger G."/>
            <person name="Gray M.W."/>
            <person name="Holland P.W.H."/>
            <person name="King N."/>
            <person name="Lang F.B.F."/>
            <person name="Roger A.J."/>
            <person name="Ruiz-Trillo I."/>
            <person name="Young S.K."/>
            <person name="Zeng Q."/>
            <person name="Gargeya S."/>
            <person name="Alvarado L."/>
            <person name="Berlin A."/>
            <person name="Chapman S.B."/>
            <person name="Chen Z."/>
            <person name="Freedman E."/>
            <person name="Gellesch M."/>
            <person name="Goldberg J."/>
            <person name="Griggs A."/>
            <person name="Gujja S."/>
            <person name="Heilman E."/>
            <person name="Heiman D."/>
            <person name="Howarth C."/>
            <person name="Mehta T."/>
            <person name="Neiman D."/>
            <person name="Pearson M."/>
            <person name="Roberts A."/>
            <person name="Saif S."/>
            <person name="Shea T."/>
            <person name="Shenoy N."/>
            <person name="Sisk P."/>
            <person name="Stolte C."/>
            <person name="Sykes S."/>
            <person name="White J."/>
            <person name="Yandava C."/>
            <person name="Haas B."/>
            <person name="Nusbaum C."/>
            <person name="Birren B."/>
        </authorList>
    </citation>
    <scope>NUCLEOTIDE SEQUENCE [LARGE SCALE GENOMIC DNA]</scope>
    <source>
        <strain evidence="4">ATCC 50818</strain>
    </source>
</reference>
<dbReference type="RefSeq" id="XP_004989365.1">
    <property type="nucleotide sequence ID" value="XM_004989308.1"/>
</dbReference>
<feature type="transmembrane region" description="Helical" evidence="2">
    <location>
        <begin position="256"/>
        <end position="273"/>
    </location>
</feature>
<sequence>MARSCCAVGLVLLLVLCLAPGYVGGIIVRTTFDVDRQSDRGSFKILRSQLFGFQRGGSLSLHLDCDGKVASPSLIAVTYTDLSDWIGTGRPCSSLQATEQVFNLTNNLDPESTPTHPIYALEEPYGGEDRSKLYTFIIRDCGPYTAQERTQDATCEVYLVALNPGGEHLSRDQVMLPDVYLGLLICWGCILFFWGVNTCLYSQYSNGLHTVLTIAPLLKTATLAFELNKYTFISNHGWTPADAEVARILLLHTENAVFFITLLLISNGLVTLLEARGRPFAILVATTPALLLEFIKNRMRTRAGDRERSAARRAQAAHGHDDDDDGGDGGGEEGGEEDDGREADGDDDDGGDDERNDEERNDGEGERDGDNSDDDDEGDQHEAVEREAPEATQSRSI</sequence>
<evidence type="ECO:0000256" key="2">
    <source>
        <dbReference type="SAM" id="Phobius"/>
    </source>
</evidence>
<feature type="chain" id="PRO_5003290816" description="Intimal thickness related receptor IRP domain-containing protein" evidence="3">
    <location>
        <begin position="26"/>
        <end position="397"/>
    </location>
</feature>
<keyword evidence="5" id="KW-1185">Reference proteome</keyword>
<evidence type="ECO:0000256" key="1">
    <source>
        <dbReference type="SAM" id="MobiDB-lite"/>
    </source>
</evidence>
<keyword evidence="2" id="KW-0472">Membrane</keyword>
<dbReference type="EMBL" id="GL832983">
    <property type="protein sequence ID" value="EGD78416.1"/>
    <property type="molecule type" value="Genomic_DNA"/>
</dbReference>
<keyword evidence="2" id="KW-0812">Transmembrane</keyword>
<gene>
    <name evidence="4" type="ORF">PTSG_09112</name>
</gene>
<evidence type="ECO:0000313" key="5">
    <source>
        <dbReference type="Proteomes" id="UP000007799"/>
    </source>
</evidence>
<dbReference type="InterPro" id="IPR009637">
    <property type="entry name" value="GPR107/GPR108-like"/>
</dbReference>
<feature type="transmembrane region" description="Helical" evidence="2">
    <location>
        <begin position="279"/>
        <end position="295"/>
    </location>
</feature>
<dbReference type="GO" id="GO:0016020">
    <property type="term" value="C:membrane"/>
    <property type="evidence" value="ECO:0007669"/>
    <property type="project" value="InterPro"/>
</dbReference>
<evidence type="ECO:0000256" key="3">
    <source>
        <dbReference type="SAM" id="SignalP"/>
    </source>
</evidence>
<feature type="compositionally biased region" description="Basic and acidic residues" evidence="1">
    <location>
        <begin position="380"/>
        <end position="389"/>
    </location>
</feature>
<feature type="region of interest" description="Disordered" evidence="1">
    <location>
        <begin position="303"/>
        <end position="397"/>
    </location>
</feature>
<evidence type="ECO:0000313" key="4">
    <source>
        <dbReference type="EMBL" id="EGD78416.1"/>
    </source>
</evidence>
<dbReference type="Proteomes" id="UP000007799">
    <property type="component" value="Unassembled WGS sequence"/>
</dbReference>
<name>F2UMR7_SALR5</name>
<dbReference type="PANTHER" id="PTHR21229">
    <property type="entry name" value="LUNG SEVEN TRANSMEMBRANE RECEPTOR"/>
    <property type="match status" value="1"/>
</dbReference>
<keyword evidence="3" id="KW-0732">Signal</keyword>
<dbReference type="InParanoid" id="F2UMR7"/>
<accession>F2UMR7</accession>
<dbReference type="GeneID" id="16069910"/>
<evidence type="ECO:0008006" key="6">
    <source>
        <dbReference type="Google" id="ProtNLM"/>
    </source>
</evidence>
<dbReference type="PANTHER" id="PTHR21229:SF84">
    <property type="match status" value="1"/>
</dbReference>
<feature type="signal peptide" evidence="3">
    <location>
        <begin position="1"/>
        <end position="25"/>
    </location>
</feature>
<dbReference type="GO" id="GO:0005794">
    <property type="term" value="C:Golgi apparatus"/>
    <property type="evidence" value="ECO:0007669"/>
    <property type="project" value="TreeGrafter"/>
</dbReference>
<feature type="transmembrane region" description="Helical" evidence="2">
    <location>
        <begin position="179"/>
        <end position="200"/>
    </location>
</feature>
<dbReference type="eggNOG" id="ENOG502S2JD">
    <property type="taxonomic scope" value="Eukaryota"/>
</dbReference>
<keyword evidence="2" id="KW-1133">Transmembrane helix</keyword>